<keyword evidence="1" id="KW-0472">Membrane</keyword>
<evidence type="ECO:0000313" key="2">
    <source>
        <dbReference type="EMBL" id="NCD68335.1"/>
    </source>
</evidence>
<comment type="caution">
    <text evidence="2">The sequence shown here is derived from an EMBL/GenBank/DDBJ whole genome shotgun (WGS) entry which is preliminary data.</text>
</comment>
<sequence>MKKIMTNIIAGLAGAVALNIIHQTIKCFDDDAPRVDLVGEEVLTESMLSLGLMPLTGNALFAATFAGDIFSNTLYYSTIGFAKNKFILLTGTLVGLTAGIGALELPGPMGLSDAPVNRTEKTKLLTVALYTIGGLVSAISLKVLRKRSL</sequence>
<keyword evidence="1" id="KW-0812">Transmembrane</keyword>
<feature type="transmembrane region" description="Helical" evidence="1">
    <location>
        <begin position="125"/>
        <end position="144"/>
    </location>
</feature>
<evidence type="ECO:0000256" key="1">
    <source>
        <dbReference type="SAM" id="Phobius"/>
    </source>
</evidence>
<dbReference type="EMBL" id="WWEO01000037">
    <property type="protein sequence ID" value="NCD68335.1"/>
    <property type="molecule type" value="Genomic_DNA"/>
</dbReference>
<keyword evidence="1" id="KW-1133">Transmembrane helix</keyword>
<evidence type="ECO:0000313" key="3">
    <source>
        <dbReference type="Proteomes" id="UP000638732"/>
    </source>
</evidence>
<protein>
    <submittedName>
        <fullName evidence="2">Uncharacterized protein</fullName>
    </submittedName>
</protein>
<reference evidence="2" key="1">
    <citation type="submission" date="2020-01" db="EMBL/GenBank/DDBJ databases">
        <authorList>
            <person name="Seo Y.L."/>
        </authorList>
    </citation>
    <scope>NUCLEOTIDE SEQUENCE</scope>
    <source>
        <strain evidence="2">R11</strain>
    </source>
</reference>
<gene>
    <name evidence="2" type="ORF">GSY63_03070</name>
</gene>
<dbReference type="AlphaFoldDB" id="A0A966DRC1"/>
<keyword evidence="3" id="KW-1185">Reference proteome</keyword>
<reference evidence="2" key="2">
    <citation type="submission" date="2020-10" db="EMBL/GenBank/DDBJ databases">
        <title>Mucilaginibacter sp. nov., isolated from soil.</title>
        <authorList>
            <person name="Jeon C.O."/>
        </authorList>
    </citation>
    <scope>NUCLEOTIDE SEQUENCE</scope>
    <source>
        <strain evidence="2">R11</strain>
    </source>
</reference>
<organism evidence="2 3">
    <name type="scientific">Mucilaginibacter agri</name>
    <dbReference type="NCBI Taxonomy" id="2695265"/>
    <lineage>
        <taxon>Bacteria</taxon>
        <taxon>Pseudomonadati</taxon>
        <taxon>Bacteroidota</taxon>
        <taxon>Sphingobacteriia</taxon>
        <taxon>Sphingobacteriales</taxon>
        <taxon>Sphingobacteriaceae</taxon>
        <taxon>Mucilaginibacter</taxon>
    </lineage>
</organism>
<proteinExistence type="predicted"/>
<dbReference type="Proteomes" id="UP000638732">
    <property type="component" value="Unassembled WGS sequence"/>
</dbReference>
<accession>A0A966DRC1</accession>
<name>A0A966DRC1_9SPHI</name>
<feature type="transmembrane region" description="Helical" evidence="1">
    <location>
        <begin position="86"/>
        <end position="105"/>
    </location>
</feature>